<dbReference type="RefSeq" id="WP_341469983.1">
    <property type="nucleotide sequence ID" value="NZ_CP128400.1"/>
</dbReference>
<dbReference type="Pfam" id="PF08281">
    <property type="entry name" value="Sigma70_r4_2"/>
    <property type="match status" value="1"/>
</dbReference>
<dbReference type="InterPro" id="IPR039425">
    <property type="entry name" value="RNA_pol_sigma-70-like"/>
</dbReference>
<reference evidence="7 9" key="1">
    <citation type="submission" date="2020-06" db="EMBL/GenBank/DDBJ databases">
        <title>Anoxygenic phototrophic Chloroflexota member uses a Type I reaction center.</title>
        <authorList>
            <person name="Tsuji J.M."/>
            <person name="Shaw N.A."/>
            <person name="Nagashima S."/>
            <person name="Venkiteswaran J."/>
            <person name="Schiff S.L."/>
            <person name="Hanada S."/>
            <person name="Tank M."/>
            <person name="Neufeld J.D."/>
        </authorList>
    </citation>
    <scope>NUCLEOTIDE SEQUENCE [LARGE SCALE GENOMIC DNA]</scope>
    <source>
        <strain evidence="7">L227-S17</strain>
    </source>
</reference>
<evidence type="ECO:0000256" key="3">
    <source>
        <dbReference type="ARBA" id="ARBA00023082"/>
    </source>
</evidence>
<dbReference type="CDD" id="cd06171">
    <property type="entry name" value="Sigma70_r4"/>
    <property type="match status" value="1"/>
</dbReference>
<evidence type="ECO:0000256" key="1">
    <source>
        <dbReference type="ARBA" id="ARBA00010641"/>
    </source>
</evidence>
<evidence type="ECO:0000313" key="8">
    <source>
        <dbReference type="EMBL" id="WJW68079.1"/>
    </source>
</evidence>
<keyword evidence="2" id="KW-0805">Transcription regulation</keyword>
<dbReference type="GO" id="GO:0006352">
    <property type="term" value="P:DNA-templated transcription initiation"/>
    <property type="evidence" value="ECO:0007669"/>
    <property type="project" value="InterPro"/>
</dbReference>
<dbReference type="InterPro" id="IPR013325">
    <property type="entry name" value="RNA_pol_sigma_r2"/>
</dbReference>
<dbReference type="Pfam" id="PF04542">
    <property type="entry name" value="Sigma70_r2"/>
    <property type="match status" value="1"/>
</dbReference>
<evidence type="ECO:0000256" key="4">
    <source>
        <dbReference type="ARBA" id="ARBA00023163"/>
    </source>
</evidence>
<protein>
    <submittedName>
        <fullName evidence="7">Sigma-70 family RNA polymerase sigma factor</fullName>
    </submittedName>
</protein>
<dbReference type="EMBL" id="CP128400">
    <property type="protein sequence ID" value="WJW68079.1"/>
    <property type="molecule type" value="Genomic_DNA"/>
</dbReference>
<evidence type="ECO:0000313" key="9">
    <source>
        <dbReference type="Proteomes" id="UP000521676"/>
    </source>
</evidence>
<keyword evidence="10" id="KW-1185">Reference proteome</keyword>
<dbReference type="NCBIfam" id="TIGR02937">
    <property type="entry name" value="sigma70-ECF"/>
    <property type="match status" value="1"/>
</dbReference>
<dbReference type="InterPro" id="IPR013324">
    <property type="entry name" value="RNA_pol_sigma_r3/r4-like"/>
</dbReference>
<comment type="similarity">
    <text evidence="1">Belongs to the sigma-70 factor family. ECF subfamily.</text>
</comment>
<sequence length="203" mass="23788">MSTTNIIENQRGSPANQTNLEETELVGKIRNGDVDSFAIVYERYLPQVYSLTYRLLGNSDDAFDMTQEVFTKAFKAINKDCSEINLSAWLYRIAYNACMDLLRRKKRISWVPWDNTIHSNLNRSKDEPEQIYIGQQTRNQVRVVLNKMKTHHRMCLVLREYMNLSYDEIAAIMSISPSAVKSMLFRAREQFRLHYQTLFLMAV</sequence>
<feature type="domain" description="RNA polymerase sigma-70 region 2" evidence="5">
    <location>
        <begin position="41"/>
        <end position="107"/>
    </location>
</feature>
<dbReference type="SUPFAM" id="SSF88659">
    <property type="entry name" value="Sigma3 and sigma4 domains of RNA polymerase sigma factors"/>
    <property type="match status" value="1"/>
</dbReference>
<dbReference type="InterPro" id="IPR014284">
    <property type="entry name" value="RNA_pol_sigma-70_dom"/>
</dbReference>
<dbReference type="AlphaFoldDB" id="A0A8T7M7V9"/>
<evidence type="ECO:0000313" key="10">
    <source>
        <dbReference type="Proteomes" id="UP001431572"/>
    </source>
</evidence>
<dbReference type="Proteomes" id="UP001431572">
    <property type="component" value="Chromosome 2"/>
</dbReference>
<dbReference type="InterPro" id="IPR036388">
    <property type="entry name" value="WH-like_DNA-bd_sf"/>
</dbReference>
<keyword evidence="3" id="KW-0731">Sigma factor</keyword>
<evidence type="ECO:0000256" key="2">
    <source>
        <dbReference type="ARBA" id="ARBA00023015"/>
    </source>
</evidence>
<evidence type="ECO:0000259" key="5">
    <source>
        <dbReference type="Pfam" id="PF04542"/>
    </source>
</evidence>
<dbReference type="InterPro" id="IPR007627">
    <property type="entry name" value="RNA_pol_sigma70_r2"/>
</dbReference>
<dbReference type="GO" id="GO:0003677">
    <property type="term" value="F:DNA binding"/>
    <property type="evidence" value="ECO:0007669"/>
    <property type="project" value="InterPro"/>
</dbReference>
<evidence type="ECO:0000259" key="6">
    <source>
        <dbReference type="Pfam" id="PF08281"/>
    </source>
</evidence>
<feature type="domain" description="RNA polymerase sigma factor 70 region 4 type 2" evidence="6">
    <location>
        <begin position="139"/>
        <end position="190"/>
    </location>
</feature>
<gene>
    <name evidence="7" type="ORF">HXX08_19975</name>
    <name evidence="8" type="ORF">OZ401_003678</name>
</gene>
<dbReference type="Gene3D" id="1.10.10.10">
    <property type="entry name" value="Winged helix-like DNA-binding domain superfamily/Winged helix DNA-binding domain"/>
    <property type="match status" value="1"/>
</dbReference>
<dbReference type="InterPro" id="IPR013249">
    <property type="entry name" value="RNA_pol_sigma70_r4_t2"/>
</dbReference>
<dbReference type="SUPFAM" id="SSF88946">
    <property type="entry name" value="Sigma2 domain of RNA polymerase sigma factors"/>
    <property type="match status" value="1"/>
</dbReference>
<evidence type="ECO:0000313" key="7">
    <source>
        <dbReference type="EMBL" id="NWJ48141.1"/>
    </source>
</evidence>
<dbReference type="Gene3D" id="1.10.1740.10">
    <property type="match status" value="1"/>
</dbReference>
<dbReference type="GO" id="GO:0016987">
    <property type="term" value="F:sigma factor activity"/>
    <property type="evidence" value="ECO:0007669"/>
    <property type="project" value="UniProtKB-KW"/>
</dbReference>
<name>A0A8T7M7V9_9CHLR</name>
<reference evidence="8" key="2">
    <citation type="journal article" date="2024" name="Nature">
        <title>Anoxygenic phototroph of the Chloroflexota uses a type I reaction centre.</title>
        <authorList>
            <person name="Tsuji J.M."/>
            <person name="Shaw N.A."/>
            <person name="Nagashima S."/>
            <person name="Venkiteswaran J.J."/>
            <person name="Schiff S.L."/>
            <person name="Watanabe T."/>
            <person name="Fukui M."/>
            <person name="Hanada S."/>
            <person name="Tank M."/>
            <person name="Neufeld J.D."/>
        </authorList>
    </citation>
    <scope>NUCLEOTIDE SEQUENCE</scope>
    <source>
        <strain evidence="8">L227-S17</strain>
    </source>
</reference>
<dbReference type="PANTHER" id="PTHR43133">
    <property type="entry name" value="RNA POLYMERASE ECF-TYPE SIGMA FACTO"/>
    <property type="match status" value="1"/>
</dbReference>
<organism evidence="7 9">
    <name type="scientific">Candidatus Chlorohelix allophototropha</name>
    <dbReference type="NCBI Taxonomy" id="3003348"/>
    <lineage>
        <taxon>Bacteria</taxon>
        <taxon>Bacillati</taxon>
        <taxon>Chloroflexota</taxon>
        <taxon>Chloroflexia</taxon>
        <taxon>Candidatus Chloroheliales</taxon>
        <taxon>Candidatus Chloroheliaceae</taxon>
        <taxon>Candidatus Chlorohelix</taxon>
    </lineage>
</organism>
<dbReference type="PANTHER" id="PTHR43133:SF51">
    <property type="entry name" value="RNA POLYMERASE SIGMA FACTOR"/>
    <property type="match status" value="1"/>
</dbReference>
<accession>A0A8T7M7V9</accession>
<dbReference type="EMBL" id="JACATZ010000003">
    <property type="protein sequence ID" value="NWJ48141.1"/>
    <property type="molecule type" value="Genomic_DNA"/>
</dbReference>
<proteinExistence type="inferred from homology"/>
<dbReference type="Proteomes" id="UP000521676">
    <property type="component" value="Unassembled WGS sequence"/>
</dbReference>
<keyword evidence="4" id="KW-0804">Transcription</keyword>